<evidence type="ECO:0000313" key="6">
    <source>
        <dbReference type="EMBL" id="NHN88470.1"/>
    </source>
</evidence>
<dbReference type="PANTHER" id="PTHR43179">
    <property type="entry name" value="RHAMNOSYLTRANSFERASE WBBL"/>
    <property type="match status" value="1"/>
</dbReference>
<keyword evidence="3" id="KW-0808">Transferase</keyword>
<evidence type="ECO:0000256" key="4">
    <source>
        <dbReference type="SAM" id="Phobius"/>
    </source>
</evidence>
<evidence type="ECO:0000313" key="7">
    <source>
        <dbReference type="Proteomes" id="UP000631653"/>
    </source>
</evidence>
<dbReference type="InterPro" id="IPR006446">
    <property type="entry name" value="RhaTrfase"/>
</dbReference>
<dbReference type="CDD" id="cd02526">
    <property type="entry name" value="GT2_RfbF_like"/>
    <property type="match status" value="1"/>
</dbReference>
<comment type="similarity">
    <text evidence="1">Belongs to the glycosyltransferase 2 family.</text>
</comment>
<dbReference type="EMBL" id="WOSY01000005">
    <property type="protein sequence ID" value="NHN88470.1"/>
    <property type="molecule type" value="Genomic_DNA"/>
</dbReference>
<name>A0ABX0JZK6_9PROT</name>
<evidence type="ECO:0000259" key="5">
    <source>
        <dbReference type="Pfam" id="PF00535"/>
    </source>
</evidence>
<evidence type="ECO:0000256" key="1">
    <source>
        <dbReference type="ARBA" id="ARBA00006739"/>
    </source>
</evidence>
<dbReference type="Proteomes" id="UP000631653">
    <property type="component" value="Unassembled WGS sequence"/>
</dbReference>
<evidence type="ECO:0000256" key="3">
    <source>
        <dbReference type="ARBA" id="ARBA00022679"/>
    </source>
</evidence>
<dbReference type="PANTHER" id="PTHR43179:SF12">
    <property type="entry name" value="GALACTOFURANOSYLTRANSFERASE GLFT2"/>
    <property type="match status" value="1"/>
</dbReference>
<protein>
    <submittedName>
        <fullName evidence="6">Rhamnosyltransferase</fullName>
    </submittedName>
</protein>
<keyword evidence="4" id="KW-0812">Transmembrane</keyword>
<dbReference type="RefSeq" id="WP_173569749.1">
    <property type="nucleotide sequence ID" value="NZ_WOSY01000005.1"/>
</dbReference>
<accession>A0ABX0JZK6</accession>
<evidence type="ECO:0000256" key="2">
    <source>
        <dbReference type="ARBA" id="ARBA00022676"/>
    </source>
</evidence>
<sequence>MSCEVWTIIVTYNPDPATFQNVLTSLEREIDAAIVVDNHSANASALRQLTSPFGHEFLELPDNEGIAHAQNVGIRHAMAAGASHILLMDQDTVLETGTVRALLDLCSDLESRHIRVGAVGNFFRDTHDGQLNAIWRAHGLGIKREPVDSGPDVVAEADFIIASGSLIPVATLRETGLMDAGLFIDLVDVEWGLRAAARGYRHFLTNRHVMAHTIGSGRKKLFGRSITLHAPIRDYYALRNALLLVRRPYIRAAWKLYFLRRVLIFFVVFGLFTDQKKRRLSLMFRGITDGIRGCAGRCPLS</sequence>
<dbReference type="Pfam" id="PF00535">
    <property type="entry name" value="Glycos_transf_2"/>
    <property type="match status" value="1"/>
</dbReference>
<dbReference type="NCBIfam" id="TIGR01556">
    <property type="entry name" value="rhamnosyltran"/>
    <property type="match status" value="1"/>
</dbReference>
<feature type="domain" description="Glycosyltransferase 2-like" evidence="5">
    <location>
        <begin position="8"/>
        <end position="111"/>
    </location>
</feature>
<dbReference type="InterPro" id="IPR029044">
    <property type="entry name" value="Nucleotide-diphossugar_trans"/>
</dbReference>
<keyword evidence="4" id="KW-0472">Membrane</keyword>
<organism evidence="6 7">
    <name type="scientific">Acetobacter conturbans</name>
    <dbReference type="NCBI Taxonomy" id="1737472"/>
    <lineage>
        <taxon>Bacteria</taxon>
        <taxon>Pseudomonadati</taxon>
        <taxon>Pseudomonadota</taxon>
        <taxon>Alphaproteobacteria</taxon>
        <taxon>Acetobacterales</taxon>
        <taxon>Acetobacteraceae</taxon>
        <taxon>Acetobacter</taxon>
    </lineage>
</organism>
<feature type="transmembrane region" description="Helical" evidence="4">
    <location>
        <begin position="254"/>
        <end position="273"/>
    </location>
</feature>
<dbReference type="SUPFAM" id="SSF53448">
    <property type="entry name" value="Nucleotide-diphospho-sugar transferases"/>
    <property type="match status" value="1"/>
</dbReference>
<keyword evidence="2" id="KW-0328">Glycosyltransferase</keyword>
<keyword evidence="4" id="KW-1133">Transmembrane helix</keyword>
<keyword evidence="7" id="KW-1185">Reference proteome</keyword>
<comment type="caution">
    <text evidence="6">The sequence shown here is derived from an EMBL/GenBank/DDBJ whole genome shotgun (WGS) entry which is preliminary data.</text>
</comment>
<reference evidence="6 7" key="1">
    <citation type="journal article" date="2020" name="Int. J. Syst. Evol. Microbiol.">
        <title>Novel acetic acid bacteria from cider fermentations: Acetobacter conturbans sp. nov. and Acetobacter fallax sp. nov.</title>
        <authorList>
            <person name="Sombolestani A.S."/>
            <person name="Cleenwerck I."/>
            <person name="Cnockaert M."/>
            <person name="Borremans W."/>
            <person name="Wieme A.D."/>
            <person name="De Vuyst L."/>
            <person name="Vandamme P."/>
        </authorList>
    </citation>
    <scope>NUCLEOTIDE SEQUENCE [LARGE SCALE GENOMIC DNA]</scope>
    <source>
        <strain evidence="6 7">LMG 1627</strain>
    </source>
</reference>
<dbReference type="InterPro" id="IPR001173">
    <property type="entry name" value="Glyco_trans_2-like"/>
</dbReference>
<dbReference type="Gene3D" id="3.90.550.10">
    <property type="entry name" value="Spore Coat Polysaccharide Biosynthesis Protein SpsA, Chain A"/>
    <property type="match status" value="1"/>
</dbReference>
<gene>
    <name evidence="6" type="ORF">GOB81_07485</name>
</gene>
<proteinExistence type="inferred from homology"/>